<keyword evidence="3" id="KW-1185">Reference proteome</keyword>
<sequence>MQQSDGGVKQGTEPTSKQPKDTFKGGVLTPVSPNTLPDMKTSPHMHLDQTMCKYGRVLKFQQRDTLQGSVLTPVPPNSLSGMKGSRQTPDHVHLPPINDKLHLLSVVVYGTRWYLLPTKNYKVADIFKTNSLSNP</sequence>
<feature type="region of interest" description="Disordered" evidence="1">
    <location>
        <begin position="1"/>
        <end position="44"/>
    </location>
</feature>
<name>A0A5J5C770_9PERO</name>
<dbReference type="EMBL" id="VOFY01002300">
    <property type="protein sequence ID" value="KAA8577612.1"/>
    <property type="molecule type" value="Genomic_DNA"/>
</dbReference>
<evidence type="ECO:0000256" key="1">
    <source>
        <dbReference type="SAM" id="MobiDB-lite"/>
    </source>
</evidence>
<proteinExistence type="predicted"/>
<protein>
    <submittedName>
        <fullName evidence="2">Uncharacterized protein</fullName>
    </submittedName>
</protein>
<feature type="region of interest" description="Disordered" evidence="1">
    <location>
        <begin position="68"/>
        <end position="92"/>
    </location>
</feature>
<comment type="caution">
    <text evidence="2">The sequence shown here is derived from an EMBL/GenBank/DDBJ whole genome shotgun (WGS) entry which is preliminary data.</text>
</comment>
<evidence type="ECO:0000313" key="3">
    <source>
        <dbReference type="Proteomes" id="UP000327493"/>
    </source>
</evidence>
<reference evidence="2 3" key="1">
    <citation type="submission" date="2019-08" db="EMBL/GenBank/DDBJ databases">
        <title>A chromosome-level genome assembly, high-density linkage maps, and genome scans reveal the genomic architecture of hybrid incompatibilities underlying speciation via character displacement in darters (Percidae: Etheostominae).</title>
        <authorList>
            <person name="Moran R.L."/>
            <person name="Catchen J.M."/>
            <person name="Fuller R.C."/>
        </authorList>
    </citation>
    <scope>NUCLEOTIDE SEQUENCE [LARGE SCALE GENOMIC DNA]</scope>
    <source>
        <strain evidence="2">EspeVRDwgs_2016</strain>
        <tissue evidence="2">Muscle</tissue>
    </source>
</reference>
<organism evidence="2 3">
    <name type="scientific">Etheostoma spectabile</name>
    <name type="common">orangethroat darter</name>
    <dbReference type="NCBI Taxonomy" id="54343"/>
    <lineage>
        <taxon>Eukaryota</taxon>
        <taxon>Metazoa</taxon>
        <taxon>Chordata</taxon>
        <taxon>Craniata</taxon>
        <taxon>Vertebrata</taxon>
        <taxon>Euteleostomi</taxon>
        <taxon>Actinopterygii</taxon>
        <taxon>Neopterygii</taxon>
        <taxon>Teleostei</taxon>
        <taxon>Neoteleostei</taxon>
        <taxon>Acanthomorphata</taxon>
        <taxon>Eupercaria</taxon>
        <taxon>Perciformes</taxon>
        <taxon>Percoidei</taxon>
        <taxon>Percidae</taxon>
        <taxon>Etheostomatinae</taxon>
        <taxon>Etheostoma</taxon>
    </lineage>
</organism>
<gene>
    <name evidence="2" type="ORF">FQN60_007304</name>
</gene>
<evidence type="ECO:0000313" key="2">
    <source>
        <dbReference type="EMBL" id="KAA8577612.1"/>
    </source>
</evidence>
<accession>A0A5J5C770</accession>
<dbReference type="AlphaFoldDB" id="A0A5J5C770"/>
<dbReference type="Proteomes" id="UP000327493">
    <property type="component" value="Unassembled WGS sequence"/>
</dbReference>